<keyword evidence="1" id="KW-0812">Transmembrane</keyword>
<evidence type="ECO:0000313" key="2">
    <source>
        <dbReference type="EMBL" id="EPE33372.1"/>
    </source>
</evidence>
<feature type="transmembrane region" description="Helical" evidence="1">
    <location>
        <begin position="16"/>
        <end position="34"/>
    </location>
</feature>
<evidence type="ECO:0000313" key="3">
    <source>
        <dbReference type="Proteomes" id="UP000016922"/>
    </source>
</evidence>
<dbReference type="KEGG" id="glz:GLAREA_06385"/>
<accession>S3D4K4</accession>
<evidence type="ECO:0000256" key="1">
    <source>
        <dbReference type="SAM" id="Phobius"/>
    </source>
</evidence>
<dbReference type="GeneID" id="19465438"/>
<protein>
    <recommendedName>
        <fullName evidence="4">HRQ family protein 2</fullName>
    </recommendedName>
</protein>
<dbReference type="HOGENOM" id="CLU_025462_2_0_1"/>
<keyword evidence="3" id="KW-1185">Reference proteome</keyword>
<sequence>MALQASVDFKKMAVDWWGYVLLACLLIVVATIRWRSKSATISRDVNSVVDKKKFVADVQTATIVPRNNFKWQETKPLQLRTFKPKYHLTMSIESTTISELVEMDSTYLDRINLRRKIMQENPSIALGATDRISAAVNEFYVWIFGTYLPTRYPKMFVLHPTSVENLVNKEHIPRTPPTSSLEALKIMGSHIDHDFLFMLPSEDGEGYILEGFVVCFPSGFDTSKKCGMTLREIHGPVPNYKEKLALSMDRFFDRLEVGKVVKRANWTITTTDELFKPGGTHLYEGEEAEPEDVDISRTSLRCERQLLHRLPTSKAIVFSFETYLYPIQQLRDEGSGDDLANAIEGLAGGSVPAFHTYKRAGVWGDAVKAFLRND</sequence>
<reference evidence="2 3" key="1">
    <citation type="journal article" date="2013" name="BMC Genomics">
        <title>Genomics-driven discovery of the pneumocandin biosynthetic gene cluster in the fungus Glarea lozoyensis.</title>
        <authorList>
            <person name="Chen L."/>
            <person name="Yue Q."/>
            <person name="Zhang X."/>
            <person name="Xiang M."/>
            <person name="Wang C."/>
            <person name="Li S."/>
            <person name="Che Y."/>
            <person name="Ortiz-Lopez F.J."/>
            <person name="Bills G.F."/>
            <person name="Liu X."/>
            <person name="An Z."/>
        </authorList>
    </citation>
    <scope>NUCLEOTIDE SEQUENCE [LARGE SCALE GENOMIC DNA]</scope>
    <source>
        <strain evidence="3">ATCC 20868 / MF5171</strain>
    </source>
</reference>
<dbReference type="eggNOG" id="ENOG502QU8C">
    <property type="taxonomic scope" value="Eukaryota"/>
</dbReference>
<name>S3D4K4_GLAL2</name>
<dbReference type="Proteomes" id="UP000016922">
    <property type="component" value="Unassembled WGS sequence"/>
</dbReference>
<dbReference type="Pfam" id="PF11927">
    <property type="entry name" value="HODM_asu-like"/>
    <property type="match status" value="1"/>
</dbReference>
<dbReference type="OMA" id="VKRTNWS"/>
<organism evidence="2 3">
    <name type="scientific">Glarea lozoyensis (strain ATCC 20868 / MF5171)</name>
    <dbReference type="NCBI Taxonomy" id="1116229"/>
    <lineage>
        <taxon>Eukaryota</taxon>
        <taxon>Fungi</taxon>
        <taxon>Dikarya</taxon>
        <taxon>Ascomycota</taxon>
        <taxon>Pezizomycotina</taxon>
        <taxon>Leotiomycetes</taxon>
        <taxon>Helotiales</taxon>
        <taxon>Helotiaceae</taxon>
        <taxon>Glarea</taxon>
    </lineage>
</organism>
<proteinExistence type="predicted"/>
<gene>
    <name evidence="2" type="ORF">GLAREA_06385</name>
</gene>
<dbReference type="AlphaFoldDB" id="S3D4K4"/>
<evidence type="ECO:0008006" key="4">
    <source>
        <dbReference type="Google" id="ProtNLM"/>
    </source>
</evidence>
<dbReference type="RefSeq" id="XP_008079989.1">
    <property type="nucleotide sequence ID" value="XM_008081798.1"/>
</dbReference>
<dbReference type="InterPro" id="IPR021848">
    <property type="entry name" value="HODM_asu-like"/>
</dbReference>
<dbReference type="OrthoDB" id="5043642at2759"/>
<dbReference type="EMBL" id="KE145358">
    <property type="protein sequence ID" value="EPE33372.1"/>
    <property type="molecule type" value="Genomic_DNA"/>
</dbReference>
<keyword evidence="1" id="KW-0472">Membrane</keyword>
<keyword evidence="1" id="KW-1133">Transmembrane helix</keyword>